<evidence type="ECO:0000256" key="3">
    <source>
        <dbReference type="ARBA" id="ARBA00022692"/>
    </source>
</evidence>
<evidence type="ECO:0000256" key="8">
    <source>
        <dbReference type="ARBA" id="ARBA00023224"/>
    </source>
</evidence>
<dbReference type="PRINTS" id="PR00237">
    <property type="entry name" value="GPCRRHODOPSN"/>
</dbReference>
<feature type="transmembrane region" description="Helical" evidence="10">
    <location>
        <begin position="29"/>
        <end position="49"/>
    </location>
</feature>
<dbReference type="InterPro" id="IPR000276">
    <property type="entry name" value="GPCR_Rhodpsn"/>
</dbReference>
<dbReference type="RefSeq" id="XP_019634637.1">
    <property type="nucleotide sequence ID" value="XM_019779078.1"/>
</dbReference>
<keyword evidence="4 10" id="KW-1133">Transmembrane helix</keyword>
<feature type="transmembrane region" description="Helical" evidence="10">
    <location>
        <begin position="203"/>
        <end position="226"/>
    </location>
</feature>
<dbReference type="GeneID" id="109477733"/>
<feature type="domain" description="G-protein coupled receptors family 1 profile" evidence="11">
    <location>
        <begin position="8"/>
        <end position="257"/>
    </location>
</feature>
<keyword evidence="3 9" id="KW-0812">Transmembrane</keyword>
<dbReference type="SUPFAM" id="SSF81321">
    <property type="entry name" value="Family A G protein-coupled receptor-like"/>
    <property type="match status" value="1"/>
</dbReference>
<keyword evidence="2" id="KW-1003">Cell membrane</keyword>
<dbReference type="InterPro" id="IPR050569">
    <property type="entry name" value="TAAR"/>
</dbReference>
<proteinExistence type="inferred from homology"/>
<comment type="similarity">
    <text evidence="9">Belongs to the G-protein coupled receptor 1 family.</text>
</comment>
<feature type="transmembrane region" description="Helical" evidence="10">
    <location>
        <begin position="108"/>
        <end position="130"/>
    </location>
</feature>
<feature type="transmembrane region" description="Helical" evidence="10">
    <location>
        <begin position="238"/>
        <end position="260"/>
    </location>
</feature>
<name>A0A6P4ZUL2_BRABE</name>
<evidence type="ECO:0000256" key="7">
    <source>
        <dbReference type="ARBA" id="ARBA00023170"/>
    </source>
</evidence>
<evidence type="ECO:0000313" key="12">
    <source>
        <dbReference type="Proteomes" id="UP000515135"/>
    </source>
</evidence>
<feature type="transmembrane region" description="Helical" evidence="10">
    <location>
        <begin position="150"/>
        <end position="175"/>
    </location>
</feature>
<dbReference type="PANTHER" id="PTHR24249">
    <property type="entry name" value="HISTAMINE RECEPTOR-RELATED G-PROTEIN COUPLED RECEPTOR"/>
    <property type="match status" value="1"/>
</dbReference>
<evidence type="ECO:0000256" key="9">
    <source>
        <dbReference type="RuleBase" id="RU000688"/>
    </source>
</evidence>
<comment type="subcellular location">
    <subcellularLocation>
        <location evidence="1">Cell membrane</location>
        <topology evidence="1">Multi-pass membrane protein</topology>
    </subcellularLocation>
</comment>
<evidence type="ECO:0000256" key="2">
    <source>
        <dbReference type="ARBA" id="ARBA00022475"/>
    </source>
</evidence>
<reference evidence="13" key="1">
    <citation type="submission" date="2025-08" db="UniProtKB">
        <authorList>
            <consortium name="RefSeq"/>
        </authorList>
    </citation>
    <scope>IDENTIFICATION</scope>
    <source>
        <tissue evidence="13">Gonad</tissue>
    </source>
</reference>
<evidence type="ECO:0000256" key="10">
    <source>
        <dbReference type="SAM" id="Phobius"/>
    </source>
</evidence>
<dbReference type="KEGG" id="bbel:109477733"/>
<sequence length="279" mass="31444">MIILIILGNIFNICVLLYNSNLRNVTGSFMVALSCADLGLGLFGLPFMVRPAMEGRWVYSKASCDFCGFISTTLIITSVLLLFDLSVDRYIWIAKPVKHYKIMTEKRCGVMIGSSWVVAAVYSATPFFGWGSFVYNYKMCTCTLGIFTDIYFGSVFFVISLPPIFVMCFLNLMILRIARKQSRTIRHSNQVPRTFPVTSFKPAMTVGIVVITCVVSLLPLICSYTYSMFTEYDLPADLVFAFTFLLISNSFWNCIIYSSTNASFRQGAKKFVLRPSQEA</sequence>
<evidence type="ECO:0000256" key="5">
    <source>
        <dbReference type="ARBA" id="ARBA00023040"/>
    </source>
</evidence>
<keyword evidence="6 10" id="KW-0472">Membrane</keyword>
<evidence type="ECO:0000313" key="13">
    <source>
        <dbReference type="RefSeq" id="XP_019634637.1"/>
    </source>
</evidence>
<keyword evidence="8 9" id="KW-0807">Transducer</keyword>
<dbReference type="OrthoDB" id="6376512at2759"/>
<accession>A0A6P4ZUL2</accession>
<keyword evidence="7 9" id="KW-0675">Receptor</keyword>
<organism evidence="12 13">
    <name type="scientific">Branchiostoma belcheri</name>
    <name type="common">Amphioxus</name>
    <dbReference type="NCBI Taxonomy" id="7741"/>
    <lineage>
        <taxon>Eukaryota</taxon>
        <taxon>Metazoa</taxon>
        <taxon>Chordata</taxon>
        <taxon>Cephalochordata</taxon>
        <taxon>Leptocardii</taxon>
        <taxon>Amphioxiformes</taxon>
        <taxon>Branchiostomatidae</taxon>
        <taxon>Branchiostoma</taxon>
    </lineage>
</organism>
<dbReference type="PROSITE" id="PS00237">
    <property type="entry name" value="G_PROTEIN_RECEP_F1_1"/>
    <property type="match status" value="1"/>
</dbReference>
<dbReference type="PROSITE" id="PS50262">
    <property type="entry name" value="G_PROTEIN_RECEP_F1_2"/>
    <property type="match status" value="1"/>
</dbReference>
<dbReference type="GO" id="GO:0005886">
    <property type="term" value="C:plasma membrane"/>
    <property type="evidence" value="ECO:0007669"/>
    <property type="project" value="UniProtKB-SubCell"/>
</dbReference>
<keyword evidence="5 9" id="KW-0297">G-protein coupled receptor</keyword>
<evidence type="ECO:0000256" key="6">
    <source>
        <dbReference type="ARBA" id="ARBA00023136"/>
    </source>
</evidence>
<evidence type="ECO:0000256" key="1">
    <source>
        <dbReference type="ARBA" id="ARBA00004651"/>
    </source>
</evidence>
<dbReference type="InterPro" id="IPR017452">
    <property type="entry name" value="GPCR_Rhodpsn_7TM"/>
</dbReference>
<protein>
    <submittedName>
        <fullName evidence="13">Beta-1 adrenergic receptor-like</fullName>
    </submittedName>
</protein>
<dbReference type="Proteomes" id="UP000515135">
    <property type="component" value="Unplaced"/>
</dbReference>
<dbReference type="GO" id="GO:0001594">
    <property type="term" value="F:trace-amine receptor activity"/>
    <property type="evidence" value="ECO:0007669"/>
    <property type="project" value="TreeGrafter"/>
</dbReference>
<dbReference type="Gene3D" id="1.20.1070.10">
    <property type="entry name" value="Rhodopsin 7-helix transmembrane proteins"/>
    <property type="match status" value="1"/>
</dbReference>
<dbReference type="Pfam" id="PF00001">
    <property type="entry name" value="7tm_1"/>
    <property type="match status" value="1"/>
</dbReference>
<gene>
    <name evidence="13" type="primary">LOC109477733</name>
</gene>
<dbReference type="CDD" id="cd00637">
    <property type="entry name" value="7tm_classA_rhodopsin-like"/>
    <property type="match status" value="1"/>
</dbReference>
<dbReference type="AlphaFoldDB" id="A0A6P4ZUL2"/>
<evidence type="ECO:0000259" key="11">
    <source>
        <dbReference type="PROSITE" id="PS50262"/>
    </source>
</evidence>
<evidence type="ECO:0000256" key="4">
    <source>
        <dbReference type="ARBA" id="ARBA00022989"/>
    </source>
</evidence>
<dbReference type="PANTHER" id="PTHR24249:SF406">
    <property type="entry name" value="G-PROTEIN COUPLED RECEPTORS FAMILY 1 PROFILE DOMAIN-CONTAINING PROTEIN"/>
    <property type="match status" value="1"/>
</dbReference>
<keyword evidence="12" id="KW-1185">Reference proteome</keyword>
<feature type="transmembrane region" description="Helical" evidence="10">
    <location>
        <begin position="69"/>
        <end position="87"/>
    </location>
</feature>